<dbReference type="Proteomes" id="UP000838763">
    <property type="component" value="Unassembled WGS sequence"/>
</dbReference>
<feature type="compositionally biased region" description="Acidic residues" evidence="8">
    <location>
        <begin position="143"/>
        <end position="158"/>
    </location>
</feature>
<feature type="region of interest" description="Disordered" evidence="8">
    <location>
        <begin position="43"/>
        <end position="95"/>
    </location>
</feature>
<dbReference type="GO" id="GO:0005737">
    <property type="term" value="C:cytoplasm"/>
    <property type="evidence" value="ECO:0007669"/>
    <property type="project" value="UniProtKB-SubCell"/>
</dbReference>
<evidence type="ECO:0000313" key="10">
    <source>
        <dbReference type="Proteomes" id="UP000838763"/>
    </source>
</evidence>
<keyword evidence="6 7" id="KW-0175">Coiled coil</keyword>
<accession>A0A9P1GXS3</accession>
<proteinExistence type="inferred from homology"/>
<sequence>MKEQQKNTCSCAVCGRKRSAIEQELEGLYDSYYRELENYANRADGSLLGAPMGSDALRGVDDEEDSYPEEELEDDDDPYSEEDISDDDRRENDQAISDFLDFGNSLQVKGGILTVADDLLKNDGRKFIEMMEQLAERRMAREEEGDYDDDEDEVEEAMTDQQRMEEGRRMFQIFAARMFEQRLLQELDDEKRQEEERKAQKASKAAKKRDPEKAAEEAAKKREAERRVEEQRKLLEDKRKAKEAQKRKEEEERDRKEAERLKRQQEQERKIKEARDAKEREKRTKEEQRQREKEARETKERQEREQKERQVRERQQQKERDARERKERQETQDRERRTRDPQLKGDREGKEKQKGQSKSTASKGGSVQAAIPKAAAGKKQPTGQAAVQQQAKPEKPVASQSVPLQHTPSPAAFASPKVAVATPILHTKTTHPIRSRTSSQQHDVSLPPAVPLPQGALARFGQSAGDPMLGLNHAFGLPSEMAVGQQSRQLSGSLDPSPPPLAGQPISRPAPIGRPASVVHGQRPLDRPAREAFDEEQEHLGSRALLDDDPEEHISLGQGSIRQRVSVPGPNIRTQFPSGGFMDAPGFGSPFHPQWGGAAAAFSPQSGLGSSLWSAPGAQFGAPGVPPVAQLRSRPQVNAVALRHMLCLACQALADTGQATTSGYVDFSAVKSTIFQGLGHDVADGELLAISETEGNGQNGGGTFDSTMDSGRRLIRAVTSTSDQTSACCAHGENKNTAMRQVQDLIGIPDMESTLDQNKKLSVTSTAEPVWNTTEGLTALGTEDAPTDLAADPHLELEDDLRPVRGGWVEG</sequence>
<evidence type="ECO:0000256" key="1">
    <source>
        <dbReference type="ARBA" id="ARBA00004496"/>
    </source>
</evidence>
<keyword evidence="4 7" id="KW-0963">Cytoplasm</keyword>
<evidence type="ECO:0000256" key="7">
    <source>
        <dbReference type="RuleBase" id="RU049441"/>
    </source>
</evidence>
<feature type="region of interest" description="Disordered" evidence="8">
    <location>
        <begin position="483"/>
        <end position="551"/>
    </location>
</feature>
<feature type="compositionally biased region" description="Basic and acidic residues" evidence="8">
    <location>
        <begin position="188"/>
        <end position="199"/>
    </location>
</feature>
<evidence type="ECO:0000256" key="3">
    <source>
        <dbReference type="ARBA" id="ARBA00020733"/>
    </source>
</evidence>
<feature type="compositionally biased region" description="Polar residues" evidence="8">
    <location>
        <begin position="398"/>
        <end position="408"/>
    </location>
</feature>
<feature type="region of interest" description="Disordered" evidence="8">
    <location>
        <begin position="188"/>
        <end position="410"/>
    </location>
</feature>
<comment type="similarity">
    <text evidence="2 7">Belongs to the NST1 family.</text>
</comment>
<evidence type="ECO:0000256" key="6">
    <source>
        <dbReference type="ARBA" id="ARBA00023054"/>
    </source>
</evidence>
<dbReference type="InterPro" id="IPR025279">
    <property type="entry name" value="NST1"/>
</dbReference>
<evidence type="ECO:0000256" key="2">
    <source>
        <dbReference type="ARBA" id="ARBA00007112"/>
    </source>
</evidence>
<keyword evidence="10" id="KW-1185">Reference proteome</keyword>
<feature type="compositionally biased region" description="Polar residues" evidence="8">
    <location>
        <begin position="356"/>
        <end position="365"/>
    </location>
</feature>
<feature type="region of interest" description="Disordered" evidence="8">
    <location>
        <begin position="138"/>
        <end position="164"/>
    </location>
</feature>
<comment type="caution">
    <text evidence="9">The sequence shown here is derived from an EMBL/GenBank/DDBJ whole genome shotgun (WGS) entry which is preliminary data.</text>
</comment>
<evidence type="ECO:0000256" key="4">
    <source>
        <dbReference type="ARBA" id="ARBA00022490"/>
    </source>
</evidence>
<organism evidence="9 10">
    <name type="scientific">Parascedosporium putredinis</name>
    <dbReference type="NCBI Taxonomy" id="1442378"/>
    <lineage>
        <taxon>Eukaryota</taxon>
        <taxon>Fungi</taxon>
        <taxon>Dikarya</taxon>
        <taxon>Ascomycota</taxon>
        <taxon>Pezizomycotina</taxon>
        <taxon>Sordariomycetes</taxon>
        <taxon>Hypocreomycetidae</taxon>
        <taxon>Microascales</taxon>
        <taxon>Microascaceae</taxon>
        <taxon>Parascedosporium</taxon>
    </lineage>
</organism>
<feature type="compositionally biased region" description="Basic and acidic residues" evidence="8">
    <location>
        <begin position="523"/>
        <end position="532"/>
    </location>
</feature>
<evidence type="ECO:0000256" key="8">
    <source>
        <dbReference type="SAM" id="MobiDB-lite"/>
    </source>
</evidence>
<feature type="compositionally biased region" description="Basic and acidic residues" evidence="8">
    <location>
        <begin position="208"/>
        <end position="354"/>
    </location>
</feature>
<dbReference type="Pfam" id="PF13945">
    <property type="entry name" value="NST1"/>
    <property type="match status" value="1"/>
</dbReference>
<dbReference type="OrthoDB" id="21629at2759"/>
<protein>
    <recommendedName>
        <fullName evidence="3 7">Stress response protein NST1</fullName>
    </recommendedName>
</protein>
<feature type="compositionally biased region" description="Polar residues" evidence="8">
    <location>
        <begin position="381"/>
        <end position="391"/>
    </location>
</feature>
<comment type="subcellular location">
    <subcellularLocation>
        <location evidence="1 7">Cytoplasm</location>
    </subcellularLocation>
</comment>
<comment type="function">
    <text evidence="7">May act as a negative regulator of salt tolerance.</text>
</comment>
<keyword evidence="5 7" id="KW-0346">Stress response</keyword>
<dbReference type="AlphaFoldDB" id="A0A9P1GXS3"/>
<reference evidence="9" key="1">
    <citation type="submission" date="2022-11" db="EMBL/GenBank/DDBJ databases">
        <authorList>
            <person name="Scott C."/>
            <person name="Bruce N."/>
        </authorList>
    </citation>
    <scope>NUCLEOTIDE SEQUENCE</scope>
</reference>
<evidence type="ECO:0000313" key="9">
    <source>
        <dbReference type="EMBL" id="CAI4211958.1"/>
    </source>
</evidence>
<evidence type="ECO:0000256" key="5">
    <source>
        <dbReference type="ARBA" id="ARBA00023016"/>
    </source>
</evidence>
<dbReference type="EMBL" id="CALLCH030000003">
    <property type="protein sequence ID" value="CAI4211958.1"/>
    <property type="molecule type" value="Genomic_DNA"/>
</dbReference>
<name>A0A9P1GXS3_9PEZI</name>
<gene>
    <name evidence="9" type="ORF">PPNO1_LOCUS1729</name>
</gene>
<feature type="compositionally biased region" description="Acidic residues" evidence="8">
    <location>
        <begin position="61"/>
        <end position="86"/>
    </location>
</feature>